<dbReference type="RefSeq" id="WP_212527713.1">
    <property type="nucleotide sequence ID" value="NZ_JAGSOG010000024.1"/>
</dbReference>
<protein>
    <submittedName>
        <fullName evidence="2">Uncharacterized protein</fullName>
    </submittedName>
</protein>
<keyword evidence="3" id="KW-1185">Reference proteome</keyword>
<proteinExistence type="predicted"/>
<name>A0A941IMS6_9ACTN</name>
<gene>
    <name evidence="2" type="ORF">KDL01_07930</name>
</gene>
<dbReference type="AlphaFoldDB" id="A0A941IMS6"/>
<evidence type="ECO:0000256" key="1">
    <source>
        <dbReference type="SAM" id="MobiDB-lite"/>
    </source>
</evidence>
<evidence type="ECO:0000313" key="2">
    <source>
        <dbReference type="EMBL" id="MBR7833189.1"/>
    </source>
</evidence>
<accession>A0A941IMS6</accession>
<feature type="compositionally biased region" description="Basic and acidic residues" evidence="1">
    <location>
        <begin position="111"/>
        <end position="122"/>
    </location>
</feature>
<feature type="region of interest" description="Disordered" evidence="1">
    <location>
        <begin position="95"/>
        <end position="122"/>
    </location>
</feature>
<organism evidence="2 3">
    <name type="scientific">Actinospica durhamensis</name>
    <dbReference type="NCBI Taxonomy" id="1508375"/>
    <lineage>
        <taxon>Bacteria</taxon>
        <taxon>Bacillati</taxon>
        <taxon>Actinomycetota</taxon>
        <taxon>Actinomycetes</taxon>
        <taxon>Catenulisporales</taxon>
        <taxon>Actinospicaceae</taxon>
        <taxon>Actinospica</taxon>
    </lineage>
</organism>
<dbReference type="EMBL" id="JAGSOG010000024">
    <property type="protein sequence ID" value="MBR7833189.1"/>
    <property type="molecule type" value="Genomic_DNA"/>
</dbReference>
<comment type="caution">
    <text evidence="2">The sequence shown here is derived from an EMBL/GenBank/DDBJ whole genome shotgun (WGS) entry which is preliminary data.</text>
</comment>
<evidence type="ECO:0000313" key="3">
    <source>
        <dbReference type="Proteomes" id="UP000675781"/>
    </source>
</evidence>
<dbReference type="Proteomes" id="UP000675781">
    <property type="component" value="Unassembled WGS sequence"/>
</dbReference>
<sequence length="122" mass="12826">MLTRNQVTDEQAAILAACPRPRAFAPSALVMAPVSFRSVAAAPSVAAVPAGFGSVAAVRPVASERLAGGKGGWHRQMTGFGLGIATAAQAGIGAPTRTIEQDPQDQYYLTSRRETRTWRPPH</sequence>
<reference evidence="2" key="1">
    <citation type="submission" date="2021-04" db="EMBL/GenBank/DDBJ databases">
        <title>Genome based classification of Actinospica acidithermotolerans sp. nov., an actinobacterium isolated from an Indonesian hot spring.</title>
        <authorList>
            <person name="Kusuma A.B."/>
            <person name="Putra K.E."/>
            <person name="Nafisah S."/>
            <person name="Loh J."/>
            <person name="Nouioui I."/>
            <person name="Goodfellow M."/>
        </authorList>
    </citation>
    <scope>NUCLEOTIDE SEQUENCE</scope>
    <source>
        <strain evidence="2">CSCA 57</strain>
    </source>
</reference>